<evidence type="ECO:0000256" key="6">
    <source>
        <dbReference type="SAM" id="SignalP"/>
    </source>
</evidence>
<sequence length="226" mass="25153">MSLLRLPFILSAALGMQVAVTAPHTAAPDERVKSSTFREAFLARTAIMSPLFTVALIWSVALLEISAILSPYLPYNFPSLPASTNCPPVFIAGSLLVTSAGLLRWQCYRTLGRFFTFELSVKKDHRLVTQGPYSVVRHPSYSGTLLLTTGMLLVNAHPESWLRTSGVLDFTPLKIFLLGWASVMVAITTSLFARSAHEDELMRKEFGAEWDRWASTVRYRIIPGIY</sequence>
<organism evidence="7 8">
    <name type="scientific">Hydnomerulius pinastri MD-312</name>
    <dbReference type="NCBI Taxonomy" id="994086"/>
    <lineage>
        <taxon>Eukaryota</taxon>
        <taxon>Fungi</taxon>
        <taxon>Dikarya</taxon>
        <taxon>Basidiomycota</taxon>
        <taxon>Agaricomycotina</taxon>
        <taxon>Agaricomycetes</taxon>
        <taxon>Agaricomycetidae</taxon>
        <taxon>Boletales</taxon>
        <taxon>Boletales incertae sedis</taxon>
        <taxon>Leucogyrophana</taxon>
    </lineage>
</organism>
<keyword evidence="5" id="KW-0808">Transferase</keyword>
<feature type="transmembrane region" description="Helical" evidence="5">
    <location>
        <begin position="175"/>
        <end position="193"/>
    </location>
</feature>
<dbReference type="GO" id="GO:0005789">
    <property type="term" value="C:endoplasmic reticulum membrane"/>
    <property type="evidence" value="ECO:0007669"/>
    <property type="project" value="UniProtKB-SubCell"/>
</dbReference>
<dbReference type="AlphaFoldDB" id="A0A0C9WBH7"/>
<keyword evidence="5" id="KW-0256">Endoplasmic reticulum</keyword>
<comment type="catalytic activity">
    <reaction evidence="5">
        <text>[protein]-C-terminal S-[(2E,6E)-farnesyl]-L-cysteine + S-adenosyl-L-methionine = [protein]-C-terminal S-[(2E,6E)-farnesyl]-L-cysteine methyl ester + S-adenosyl-L-homocysteine</text>
        <dbReference type="Rhea" id="RHEA:21672"/>
        <dbReference type="Rhea" id="RHEA-COMP:12125"/>
        <dbReference type="Rhea" id="RHEA-COMP:12126"/>
        <dbReference type="ChEBI" id="CHEBI:57856"/>
        <dbReference type="ChEBI" id="CHEBI:59789"/>
        <dbReference type="ChEBI" id="CHEBI:90510"/>
        <dbReference type="ChEBI" id="CHEBI:90511"/>
        <dbReference type="EC" id="2.1.1.100"/>
    </reaction>
</comment>
<dbReference type="GO" id="GO:0032259">
    <property type="term" value="P:methylation"/>
    <property type="evidence" value="ECO:0007669"/>
    <property type="project" value="UniProtKB-KW"/>
</dbReference>
<comment type="subcellular location">
    <subcellularLocation>
        <location evidence="5">Endoplasmic reticulum membrane</location>
        <topology evidence="5">Multi-pass membrane protein</topology>
    </subcellularLocation>
    <subcellularLocation>
        <location evidence="1">Membrane</location>
        <topology evidence="1">Multi-pass membrane protein</topology>
    </subcellularLocation>
</comment>
<dbReference type="EC" id="2.1.1.100" evidence="5"/>
<keyword evidence="8" id="KW-1185">Reference proteome</keyword>
<evidence type="ECO:0000256" key="4">
    <source>
        <dbReference type="ARBA" id="ARBA00023136"/>
    </source>
</evidence>
<protein>
    <recommendedName>
        <fullName evidence="5">Protein-S-isoprenylcysteine O-methyltransferase</fullName>
        <ecNumber evidence="5">2.1.1.100</ecNumber>
    </recommendedName>
</protein>
<name>A0A0C9WBH7_9AGAM</name>
<dbReference type="EMBL" id="KN839868">
    <property type="protein sequence ID" value="KIJ60847.1"/>
    <property type="molecule type" value="Genomic_DNA"/>
</dbReference>
<feature type="signal peptide" evidence="6">
    <location>
        <begin position="1"/>
        <end position="21"/>
    </location>
</feature>
<dbReference type="Pfam" id="PF04140">
    <property type="entry name" value="ICMT"/>
    <property type="match status" value="1"/>
</dbReference>
<evidence type="ECO:0000256" key="1">
    <source>
        <dbReference type="ARBA" id="ARBA00004141"/>
    </source>
</evidence>
<dbReference type="GO" id="GO:0004671">
    <property type="term" value="F:protein C-terminal S-isoprenylcysteine carboxyl O-methyltransferase activity"/>
    <property type="evidence" value="ECO:0007669"/>
    <property type="project" value="UniProtKB-EC"/>
</dbReference>
<keyword evidence="2 5" id="KW-0812">Transmembrane</keyword>
<dbReference type="Proteomes" id="UP000053820">
    <property type="component" value="Unassembled WGS sequence"/>
</dbReference>
<keyword evidence="5" id="KW-0949">S-adenosyl-L-methionine</keyword>
<evidence type="ECO:0000256" key="3">
    <source>
        <dbReference type="ARBA" id="ARBA00022989"/>
    </source>
</evidence>
<reference evidence="7 8" key="1">
    <citation type="submission" date="2014-04" db="EMBL/GenBank/DDBJ databases">
        <title>Evolutionary Origins and Diversification of the Mycorrhizal Mutualists.</title>
        <authorList>
            <consortium name="DOE Joint Genome Institute"/>
            <consortium name="Mycorrhizal Genomics Consortium"/>
            <person name="Kohler A."/>
            <person name="Kuo A."/>
            <person name="Nagy L.G."/>
            <person name="Floudas D."/>
            <person name="Copeland A."/>
            <person name="Barry K.W."/>
            <person name="Cichocki N."/>
            <person name="Veneault-Fourrey C."/>
            <person name="LaButti K."/>
            <person name="Lindquist E.A."/>
            <person name="Lipzen A."/>
            <person name="Lundell T."/>
            <person name="Morin E."/>
            <person name="Murat C."/>
            <person name="Riley R."/>
            <person name="Ohm R."/>
            <person name="Sun H."/>
            <person name="Tunlid A."/>
            <person name="Henrissat B."/>
            <person name="Grigoriev I.V."/>
            <person name="Hibbett D.S."/>
            <person name="Martin F."/>
        </authorList>
    </citation>
    <scope>NUCLEOTIDE SEQUENCE [LARGE SCALE GENOMIC DNA]</scope>
    <source>
        <strain evidence="7 8">MD-312</strain>
    </source>
</reference>
<evidence type="ECO:0000256" key="5">
    <source>
        <dbReference type="RuleBase" id="RU362022"/>
    </source>
</evidence>
<comment type="caution">
    <text evidence="5">Lacks conserved residue(s) required for the propagation of feature annotation.</text>
</comment>
<keyword evidence="5" id="KW-0489">Methyltransferase</keyword>
<evidence type="ECO:0000313" key="7">
    <source>
        <dbReference type="EMBL" id="KIJ60847.1"/>
    </source>
</evidence>
<feature type="chain" id="PRO_5002205213" description="Protein-S-isoprenylcysteine O-methyltransferase" evidence="6">
    <location>
        <begin position="22"/>
        <end position="226"/>
    </location>
</feature>
<dbReference type="PANTHER" id="PTHR12714">
    <property type="entry name" value="PROTEIN-S ISOPRENYLCYSTEINE O-METHYLTRANSFERASE"/>
    <property type="match status" value="1"/>
</dbReference>
<dbReference type="HOGENOM" id="CLU_065200_6_0_1"/>
<keyword evidence="4 5" id="KW-0472">Membrane</keyword>
<dbReference type="InterPro" id="IPR007269">
    <property type="entry name" value="ICMT_MeTrfase"/>
</dbReference>
<accession>A0A0C9WBH7</accession>
<feature type="transmembrane region" description="Helical" evidence="5">
    <location>
        <begin position="85"/>
        <end position="105"/>
    </location>
</feature>
<evidence type="ECO:0000256" key="2">
    <source>
        <dbReference type="ARBA" id="ARBA00022692"/>
    </source>
</evidence>
<gene>
    <name evidence="7" type="ORF">HYDPIDRAFT_177260</name>
</gene>
<keyword evidence="6" id="KW-0732">Signal</keyword>
<dbReference type="Gene3D" id="1.20.120.1630">
    <property type="match status" value="1"/>
</dbReference>
<proteinExistence type="inferred from homology"/>
<evidence type="ECO:0000313" key="8">
    <source>
        <dbReference type="Proteomes" id="UP000053820"/>
    </source>
</evidence>
<dbReference type="PANTHER" id="PTHR12714:SF9">
    <property type="entry name" value="PROTEIN-S-ISOPRENYLCYSTEINE O-METHYLTRANSFERASE"/>
    <property type="match status" value="1"/>
</dbReference>
<keyword evidence="3 5" id="KW-1133">Transmembrane helix</keyword>
<comment type="similarity">
    <text evidence="5">Belongs to the class VI-like SAM-binding methyltransferase superfamily. Isoprenylcysteine carboxyl methyltransferase family.</text>
</comment>
<feature type="transmembrane region" description="Helical" evidence="5">
    <location>
        <begin position="50"/>
        <end position="73"/>
    </location>
</feature>
<dbReference type="OrthoDB" id="422086at2759"/>